<evidence type="ECO:0000313" key="2">
    <source>
        <dbReference type="Proteomes" id="UP000539313"/>
    </source>
</evidence>
<gene>
    <name evidence="1" type="ORF">HNR21_002546</name>
</gene>
<dbReference type="Proteomes" id="UP000539313">
    <property type="component" value="Unassembled WGS sequence"/>
</dbReference>
<protein>
    <submittedName>
        <fullName evidence="1">Uncharacterized protein</fullName>
    </submittedName>
</protein>
<dbReference type="RefSeq" id="WP_182705348.1">
    <property type="nucleotide sequence ID" value="NZ_JACJII010000001.1"/>
</dbReference>
<organism evidence="1 2">
    <name type="scientific">Thermomonospora cellulosilytica</name>
    <dbReference type="NCBI Taxonomy" id="1411118"/>
    <lineage>
        <taxon>Bacteria</taxon>
        <taxon>Bacillati</taxon>
        <taxon>Actinomycetota</taxon>
        <taxon>Actinomycetes</taxon>
        <taxon>Streptosporangiales</taxon>
        <taxon>Thermomonosporaceae</taxon>
        <taxon>Thermomonospora</taxon>
    </lineage>
</organism>
<name>A0A7W3MXI1_9ACTN</name>
<comment type="caution">
    <text evidence="1">The sequence shown here is derived from an EMBL/GenBank/DDBJ whole genome shotgun (WGS) entry which is preliminary data.</text>
</comment>
<evidence type="ECO:0000313" key="1">
    <source>
        <dbReference type="EMBL" id="MBA9003664.1"/>
    </source>
</evidence>
<dbReference type="EMBL" id="JACJII010000001">
    <property type="protein sequence ID" value="MBA9003664.1"/>
    <property type="molecule type" value="Genomic_DNA"/>
</dbReference>
<proteinExistence type="predicted"/>
<reference evidence="1 2" key="1">
    <citation type="submission" date="2020-08" db="EMBL/GenBank/DDBJ databases">
        <title>Sequencing the genomes of 1000 actinobacteria strains.</title>
        <authorList>
            <person name="Klenk H.-P."/>
        </authorList>
    </citation>
    <scope>NUCLEOTIDE SEQUENCE [LARGE SCALE GENOMIC DNA]</scope>
    <source>
        <strain evidence="1 2">DSM 45823</strain>
    </source>
</reference>
<accession>A0A7W3MXI1</accession>
<sequence>MTDIIGILQEIGYTLPDITIEPHQGRGPYGDVWGPAVVVPAFVDQQTRLIRADDGSQVTSRTTVYTRLDVVCPPRSRITIPDGTPEGVQTLVIAALRRDAHGQPDLPEHLEIVCE</sequence>
<dbReference type="AlphaFoldDB" id="A0A7W3MXI1"/>
<keyword evidence="2" id="KW-1185">Reference proteome</keyword>